<name>A0A811V101_CERCA</name>
<feature type="compositionally biased region" description="Acidic residues" evidence="1">
    <location>
        <begin position="205"/>
        <end position="216"/>
    </location>
</feature>
<feature type="region of interest" description="Disordered" evidence="1">
    <location>
        <begin position="373"/>
        <end position="405"/>
    </location>
</feature>
<protein>
    <submittedName>
        <fullName evidence="3">(Mediterranean fruit fly) hypothetical protein</fullName>
    </submittedName>
</protein>
<dbReference type="EMBL" id="CAJHJT010000034">
    <property type="protein sequence ID" value="CAD7005149.1"/>
    <property type="molecule type" value="Genomic_DNA"/>
</dbReference>
<keyword evidence="2" id="KW-0732">Signal</keyword>
<feature type="compositionally biased region" description="Polar residues" evidence="1">
    <location>
        <begin position="158"/>
        <end position="171"/>
    </location>
</feature>
<dbReference type="OrthoDB" id="8001018at2759"/>
<feature type="compositionally biased region" description="Basic and acidic residues" evidence="1">
    <location>
        <begin position="244"/>
        <end position="257"/>
    </location>
</feature>
<sequence>MSFKLWGFVALSVLLYASAPVRAGVLRTEAPADTPTTAAAAVQLETTTVPLPVGEEVAVSRDEDATVKIAVTSLDPAPGTIEGIEITLDTINVKKDESKEGENSTDKAAVAGEQIEEENNKQESESKPVVALSRDTAASVQIKSHEVTDLAKEAPANSAETLPGTPNQKSSKLLLLSTPRLAREQEENIAEPEDVDINTAVSTDDTTELSVEEQSADDVKSSEENEKDGSGQKPTTEEPSFLIRVRDAIFGKKEETTKPVAPVDNEEQKSNDKALKEDKAEIKKDDETALPAAAEHAPEPHNDNSATAVLVETEADYVLVDADVEHLGHLGSFTHADSAEYLQPIVHSVEVVPSHFEEPLLFTSGYVHAWIPPQQEAQRPTRRRESSSMKPTACRDISTDQRSSNPPYMCSCWSIWMWEDYAQLVGSLVFACAGDLVEDLA</sequence>
<accession>A0A811V101</accession>
<feature type="compositionally biased region" description="Acidic residues" evidence="1">
    <location>
        <begin position="187"/>
        <end position="196"/>
    </location>
</feature>
<evidence type="ECO:0000313" key="4">
    <source>
        <dbReference type="Proteomes" id="UP000606786"/>
    </source>
</evidence>
<feature type="compositionally biased region" description="Basic and acidic residues" evidence="1">
    <location>
        <begin position="217"/>
        <end position="230"/>
    </location>
</feature>
<feature type="chain" id="PRO_5032944643" evidence="2">
    <location>
        <begin position="24"/>
        <end position="441"/>
    </location>
</feature>
<dbReference type="AlphaFoldDB" id="A0A811V101"/>
<reference evidence="3" key="1">
    <citation type="submission" date="2020-11" db="EMBL/GenBank/DDBJ databases">
        <authorList>
            <person name="Whitehead M."/>
        </authorList>
    </citation>
    <scope>NUCLEOTIDE SEQUENCE</scope>
    <source>
        <strain evidence="3">EGII</strain>
    </source>
</reference>
<evidence type="ECO:0000313" key="3">
    <source>
        <dbReference type="EMBL" id="CAD7005149.1"/>
    </source>
</evidence>
<feature type="signal peptide" evidence="2">
    <location>
        <begin position="1"/>
        <end position="23"/>
    </location>
</feature>
<feature type="region of interest" description="Disordered" evidence="1">
    <location>
        <begin position="185"/>
        <end position="283"/>
    </location>
</feature>
<gene>
    <name evidence="3" type="ORF">CCAP1982_LOCUS13510</name>
</gene>
<feature type="compositionally biased region" description="Basic and acidic residues" evidence="1">
    <location>
        <begin position="143"/>
        <end position="152"/>
    </location>
</feature>
<proteinExistence type="predicted"/>
<feature type="compositionally biased region" description="Basic and acidic residues" evidence="1">
    <location>
        <begin position="96"/>
        <end position="105"/>
    </location>
</feature>
<organism evidence="3 4">
    <name type="scientific">Ceratitis capitata</name>
    <name type="common">Mediterranean fruit fly</name>
    <name type="synonym">Tephritis capitata</name>
    <dbReference type="NCBI Taxonomy" id="7213"/>
    <lineage>
        <taxon>Eukaryota</taxon>
        <taxon>Metazoa</taxon>
        <taxon>Ecdysozoa</taxon>
        <taxon>Arthropoda</taxon>
        <taxon>Hexapoda</taxon>
        <taxon>Insecta</taxon>
        <taxon>Pterygota</taxon>
        <taxon>Neoptera</taxon>
        <taxon>Endopterygota</taxon>
        <taxon>Diptera</taxon>
        <taxon>Brachycera</taxon>
        <taxon>Muscomorpha</taxon>
        <taxon>Tephritoidea</taxon>
        <taxon>Tephritidae</taxon>
        <taxon>Ceratitis</taxon>
        <taxon>Ceratitis</taxon>
    </lineage>
</organism>
<comment type="caution">
    <text evidence="3">The sequence shown here is derived from an EMBL/GenBank/DDBJ whole genome shotgun (WGS) entry which is preliminary data.</text>
</comment>
<feature type="compositionally biased region" description="Basic and acidic residues" evidence="1">
    <location>
        <begin position="266"/>
        <end position="283"/>
    </location>
</feature>
<keyword evidence="4" id="KW-1185">Reference proteome</keyword>
<dbReference type="Proteomes" id="UP000606786">
    <property type="component" value="Unassembled WGS sequence"/>
</dbReference>
<evidence type="ECO:0000256" key="1">
    <source>
        <dbReference type="SAM" id="MobiDB-lite"/>
    </source>
</evidence>
<evidence type="ECO:0000256" key="2">
    <source>
        <dbReference type="SAM" id="SignalP"/>
    </source>
</evidence>
<feature type="region of interest" description="Disordered" evidence="1">
    <location>
        <begin position="96"/>
        <end position="173"/>
    </location>
</feature>